<sequence>MDYRINSQALPRYLVLGMVGTVAVLLLVIIGYLMAANYSQREAQLQTLEAEFDAALHAQLQASIETVREQASFVFDRAESILRQEAREQVNQAHSIASALYRRERWRLPDSEVQALILAALRDQRFFNGRGYFFVDDGKGWSLLSPVIPSVEGTNQLEHSDPLMRQSTRAILDTVANHEGAGFVSYDWYVPGGDGAKAQKITYVRRFDPYGWILGTGDYVFRIREDLKALVLDRLDRLERDGQTFLAVLDGRGKVVRYPSITLPDGGVRAVQALQDAGNLRPLLERSQMSSEGFIETRWRHPVSGELAPVLLRAENLPMADWVLVSGIFPEDAGQQLQQQWTQMRDGLRQNIYRLLVALGVAALITLLLSLVYARWLRRLFRQYQSSIDRSQEALERNSRQLQLSARVFEAAREGIIISDAGNRILAVNGAYSQITGYVADEAVGRDPGFMGSGRHDKAFYQKLWQELHRDGHWQGEVWNRRKSGEIYPQWLSISVCRNAAGDVENYIATLSDISEHKRVEERLSYLANFDPLTDLPNRRMLEERISQAVALSRRHPEIGFALLLVGIDRLEYINDSLGHATGDRVLQQLAQRLRHQVRAEDTVFRLGGDVFAVLVQDGHSMFEVAGLARRLLKHLSEPLRQSGVDLVMTQSIGIAAFPADGENVETLLSNAAAALHHAKAQGRNRSQFFTREINDSLAQRLQMEQALRQALANDELSLNYQPQYRLSDGALIGCEVLLRWHSAELGPVGPDRFVPLAEETGMIGAIGHWVLRSACLQAALWRAQGLEIPVAVNVSACQLTPGLVNEVAGALAETRLPAGLLTLELTETVLMQRQDETRALLHELRALGVGLAMDDFGTGYSSLAYLKRFPIDKLKIDRAFVHGLPADGDGCAIIRAVLEVARHLGLATVAEGIETPEQHAFLNGIGCEEGQGYLFARPLPVDAMTDLLLAARAQEVEPALCQGSSR</sequence>
<proteinExistence type="predicted"/>
<dbReference type="PROSITE" id="PS50113">
    <property type="entry name" value="PAC"/>
    <property type="match status" value="1"/>
</dbReference>
<dbReference type="Gene3D" id="3.30.70.270">
    <property type="match status" value="1"/>
</dbReference>
<keyword evidence="3 6" id="KW-0812">Transmembrane</keyword>
<dbReference type="SMART" id="SM00052">
    <property type="entry name" value="EAL"/>
    <property type="match status" value="1"/>
</dbReference>
<dbReference type="PANTHER" id="PTHR44757">
    <property type="entry name" value="DIGUANYLATE CYCLASE DGCP"/>
    <property type="match status" value="1"/>
</dbReference>
<evidence type="ECO:0000256" key="3">
    <source>
        <dbReference type="ARBA" id="ARBA00022692"/>
    </source>
</evidence>
<dbReference type="InterPro" id="IPR004010">
    <property type="entry name" value="Double_Cache_2"/>
</dbReference>
<dbReference type="InterPro" id="IPR035919">
    <property type="entry name" value="EAL_sf"/>
</dbReference>
<dbReference type="InterPro" id="IPR001610">
    <property type="entry name" value="PAC"/>
</dbReference>
<dbReference type="PROSITE" id="PS50887">
    <property type="entry name" value="GGDEF"/>
    <property type="match status" value="1"/>
</dbReference>
<organism evidence="11 12">
    <name type="scientific">Marinobacterium nitratireducens</name>
    <dbReference type="NCBI Taxonomy" id="518897"/>
    <lineage>
        <taxon>Bacteria</taxon>
        <taxon>Pseudomonadati</taxon>
        <taxon>Pseudomonadota</taxon>
        <taxon>Gammaproteobacteria</taxon>
        <taxon>Oceanospirillales</taxon>
        <taxon>Oceanospirillaceae</taxon>
        <taxon>Marinobacterium</taxon>
    </lineage>
</organism>
<comment type="subcellular location">
    <subcellularLocation>
        <location evidence="1">Cell membrane</location>
        <topology evidence="1">Multi-pass membrane protein</topology>
    </subcellularLocation>
</comment>
<dbReference type="CDD" id="cd01949">
    <property type="entry name" value="GGDEF"/>
    <property type="match status" value="1"/>
</dbReference>
<dbReference type="GO" id="GO:0005886">
    <property type="term" value="C:plasma membrane"/>
    <property type="evidence" value="ECO:0007669"/>
    <property type="project" value="UniProtKB-SubCell"/>
</dbReference>
<dbReference type="PROSITE" id="PS50112">
    <property type="entry name" value="PAS"/>
    <property type="match status" value="1"/>
</dbReference>
<reference evidence="11 12" key="1">
    <citation type="journal article" date="2014" name="Int. J. Syst. Evol. Microbiol.">
        <title>Complete genome sequence of Corynebacterium casei LMG S-19264T (=DSM 44701T), isolated from a smear-ripened cheese.</title>
        <authorList>
            <consortium name="US DOE Joint Genome Institute (JGI-PGF)"/>
            <person name="Walter F."/>
            <person name="Albersmeier A."/>
            <person name="Kalinowski J."/>
            <person name="Ruckert C."/>
        </authorList>
    </citation>
    <scope>NUCLEOTIDE SEQUENCE [LARGE SCALE GENOMIC DNA]</scope>
    <source>
        <strain evidence="11 12">CGMCC 1.7286</strain>
    </source>
</reference>
<evidence type="ECO:0000313" key="11">
    <source>
        <dbReference type="EMBL" id="GGO78534.1"/>
    </source>
</evidence>
<evidence type="ECO:0000259" key="10">
    <source>
        <dbReference type="PROSITE" id="PS50887"/>
    </source>
</evidence>
<evidence type="ECO:0000256" key="1">
    <source>
        <dbReference type="ARBA" id="ARBA00004651"/>
    </source>
</evidence>
<dbReference type="InterPro" id="IPR052155">
    <property type="entry name" value="Biofilm_reg_signaling"/>
</dbReference>
<dbReference type="PROSITE" id="PS50883">
    <property type="entry name" value="EAL"/>
    <property type="match status" value="1"/>
</dbReference>
<dbReference type="SUPFAM" id="SSF55785">
    <property type="entry name" value="PYP-like sensor domain (PAS domain)"/>
    <property type="match status" value="1"/>
</dbReference>
<keyword evidence="12" id="KW-1185">Reference proteome</keyword>
<evidence type="ECO:0000256" key="4">
    <source>
        <dbReference type="ARBA" id="ARBA00022989"/>
    </source>
</evidence>
<feature type="domain" description="PAC" evidence="8">
    <location>
        <begin position="474"/>
        <end position="526"/>
    </location>
</feature>
<feature type="domain" description="GGDEF" evidence="10">
    <location>
        <begin position="559"/>
        <end position="692"/>
    </location>
</feature>
<dbReference type="InterPro" id="IPR000700">
    <property type="entry name" value="PAS-assoc_C"/>
</dbReference>
<dbReference type="SUPFAM" id="SSF141868">
    <property type="entry name" value="EAL domain-like"/>
    <property type="match status" value="1"/>
</dbReference>
<dbReference type="SMART" id="SM00086">
    <property type="entry name" value="PAC"/>
    <property type="match status" value="1"/>
</dbReference>
<comment type="caution">
    <text evidence="11">The sequence shown here is derived from an EMBL/GenBank/DDBJ whole genome shotgun (WGS) entry which is preliminary data.</text>
</comment>
<evidence type="ECO:0000256" key="5">
    <source>
        <dbReference type="ARBA" id="ARBA00023136"/>
    </source>
</evidence>
<keyword evidence="4 6" id="KW-1133">Transmembrane helix</keyword>
<name>A0A917Z9C4_9GAMM</name>
<dbReference type="InterPro" id="IPR000160">
    <property type="entry name" value="GGDEF_dom"/>
</dbReference>
<dbReference type="Pfam" id="PF00563">
    <property type="entry name" value="EAL"/>
    <property type="match status" value="1"/>
</dbReference>
<evidence type="ECO:0000256" key="2">
    <source>
        <dbReference type="ARBA" id="ARBA00022475"/>
    </source>
</evidence>
<dbReference type="InterPro" id="IPR029787">
    <property type="entry name" value="Nucleotide_cyclase"/>
</dbReference>
<evidence type="ECO:0000259" key="7">
    <source>
        <dbReference type="PROSITE" id="PS50112"/>
    </source>
</evidence>
<dbReference type="InterPro" id="IPR043128">
    <property type="entry name" value="Rev_trsase/Diguanyl_cyclase"/>
</dbReference>
<dbReference type="AlphaFoldDB" id="A0A917Z9C4"/>
<dbReference type="Pfam" id="PF00990">
    <property type="entry name" value="GGDEF"/>
    <property type="match status" value="1"/>
</dbReference>
<dbReference type="InterPro" id="IPR000014">
    <property type="entry name" value="PAS"/>
</dbReference>
<dbReference type="SMART" id="SM00091">
    <property type="entry name" value="PAS"/>
    <property type="match status" value="1"/>
</dbReference>
<gene>
    <name evidence="11" type="ORF">GCM10011348_10670</name>
</gene>
<feature type="transmembrane region" description="Helical" evidence="6">
    <location>
        <begin position="352"/>
        <end position="374"/>
    </location>
</feature>
<dbReference type="Gene3D" id="3.30.450.20">
    <property type="entry name" value="PAS domain"/>
    <property type="match status" value="2"/>
</dbReference>
<keyword evidence="2" id="KW-1003">Cell membrane</keyword>
<dbReference type="NCBIfam" id="TIGR00229">
    <property type="entry name" value="sensory_box"/>
    <property type="match status" value="1"/>
</dbReference>
<feature type="domain" description="PAS" evidence="7">
    <location>
        <begin position="401"/>
        <end position="446"/>
    </location>
</feature>
<evidence type="ECO:0000256" key="6">
    <source>
        <dbReference type="SAM" id="Phobius"/>
    </source>
</evidence>
<dbReference type="CDD" id="cd01948">
    <property type="entry name" value="EAL"/>
    <property type="match status" value="1"/>
</dbReference>
<feature type="transmembrane region" description="Helical" evidence="6">
    <location>
        <begin position="12"/>
        <end position="35"/>
    </location>
</feature>
<dbReference type="PANTHER" id="PTHR44757:SF2">
    <property type="entry name" value="BIOFILM ARCHITECTURE MAINTENANCE PROTEIN MBAA"/>
    <property type="match status" value="1"/>
</dbReference>
<dbReference type="SMART" id="SM00267">
    <property type="entry name" value="GGDEF"/>
    <property type="match status" value="1"/>
</dbReference>
<evidence type="ECO:0000259" key="8">
    <source>
        <dbReference type="PROSITE" id="PS50113"/>
    </source>
</evidence>
<dbReference type="SUPFAM" id="SSF55073">
    <property type="entry name" value="Nucleotide cyclase"/>
    <property type="match status" value="1"/>
</dbReference>
<dbReference type="CDD" id="cd00130">
    <property type="entry name" value="PAS"/>
    <property type="match status" value="1"/>
</dbReference>
<accession>A0A917Z9C4</accession>
<dbReference type="Gene3D" id="3.20.20.450">
    <property type="entry name" value="EAL domain"/>
    <property type="match status" value="1"/>
</dbReference>
<dbReference type="InterPro" id="IPR035965">
    <property type="entry name" value="PAS-like_dom_sf"/>
</dbReference>
<dbReference type="InterPro" id="IPR001633">
    <property type="entry name" value="EAL_dom"/>
</dbReference>
<dbReference type="EMBL" id="BMLT01000002">
    <property type="protein sequence ID" value="GGO78534.1"/>
    <property type="molecule type" value="Genomic_DNA"/>
</dbReference>
<dbReference type="Pfam" id="PF13426">
    <property type="entry name" value="PAS_9"/>
    <property type="match status" value="1"/>
</dbReference>
<protein>
    <submittedName>
        <fullName evidence="11">Uncharacterized protein</fullName>
    </submittedName>
</protein>
<dbReference type="SMART" id="SM01049">
    <property type="entry name" value="Cache_2"/>
    <property type="match status" value="1"/>
</dbReference>
<evidence type="ECO:0000313" key="12">
    <source>
        <dbReference type="Proteomes" id="UP000599578"/>
    </source>
</evidence>
<dbReference type="RefSeq" id="WP_188859120.1">
    <property type="nucleotide sequence ID" value="NZ_BMLT01000002.1"/>
</dbReference>
<dbReference type="InterPro" id="IPR033480">
    <property type="entry name" value="sCache_2"/>
</dbReference>
<dbReference type="Proteomes" id="UP000599578">
    <property type="component" value="Unassembled WGS sequence"/>
</dbReference>
<keyword evidence="5 6" id="KW-0472">Membrane</keyword>
<feature type="domain" description="EAL" evidence="9">
    <location>
        <begin position="701"/>
        <end position="953"/>
    </location>
</feature>
<dbReference type="NCBIfam" id="TIGR00254">
    <property type="entry name" value="GGDEF"/>
    <property type="match status" value="1"/>
</dbReference>
<dbReference type="Pfam" id="PF08269">
    <property type="entry name" value="dCache_2"/>
    <property type="match status" value="1"/>
</dbReference>
<evidence type="ECO:0000259" key="9">
    <source>
        <dbReference type="PROSITE" id="PS50883"/>
    </source>
</evidence>